<feature type="transmembrane region" description="Helical" evidence="1">
    <location>
        <begin position="146"/>
        <end position="169"/>
    </location>
</feature>
<keyword evidence="1" id="KW-1133">Transmembrane helix</keyword>
<dbReference type="PANTHER" id="PTHR42305:SF1">
    <property type="entry name" value="MEMBRANE PROTEIN RV1733C-RELATED"/>
    <property type="match status" value="1"/>
</dbReference>
<keyword evidence="1" id="KW-0472">Membrane</keyword>
<proteinExistence type="predicted"/>
<feature type="transmembrane region" description="Helical" evidence="1">
    <location>
        <begin position="33"/>
        <end position="55"/>
    </location>
</feature>
<dbReference type="EMBL" id="GG657758">
    <property type="protein sequence ID" value="EFL37762.1"/>
    <property type="molecule type" value="Genomic_DNA"/>
</dbReference>
<keyword evidence="1" id="KW-0812">Transmembrane</keyword>
<dbReference type="Proteomes" id="UP000002968">
    <property type="component" value="Unassembled WGS sequence"/>
</dbReference>
<organism evidence="2 3">
    <name type="scientific">Streptomyces griseoflavus Tu4000</name>
    <dbReference type="NCBI Taxonomy" id="467200"/>
    <lineage>
        <taxon>Bacteria</taxon>
        <taxon>Bacillati</taxon>
        <taxon>Actinomycetota</taxon>
        <taxon>Actinomycetes</taxon>
        <taxon>Kitasatosporales</taxon>
        <taxon>Streptomycetaceae</taxon>
        <taxon>Streptomyces</taxon>
    </lineage>
</organism>
<dbReference type="eggNOG" id="ENOG503429C">
    <property type="taxonomic scope" value="Bacteria"/>
</dbReference>
<evidence type="ECO:0000313" key="3">
    <source>
        <dbReference type="Proteomes" id="UP000002968"/>
    </source>
</evidence>
<sequence length="200" mass="21915">MTAGRSKMRTRVLCRRRRGPLCRRSDVVEGWTVLAVAVLLCVGAPLAGAVTAWWAHGEARATALEQRGDRHRVRAEVVERPSRSWPAAEAGERQVLRADVRWTEPGEGTRTAAARVPVHARPGDVVHVWFDSRGRDVEPPVDDASVWQYGIGMGAGAAGGTAAAVLLAHRAVRGAAMRRRLAEWERAWARAEPEWSHRGA</sequence>
<dbReference type="InterPro" id="IPR039708">
    <property type="entry name" value="MT1774/Rv1733c-like"/>
</dbReference>
<dbReference type="AlphaFoldDB" id="D9XW65"/>
<evidence type="ECO:0000256" key="1">
    <source>
        <dbReference type="SAM" id="Phobius"/>
    </source>
</evidence>
<dbReference type="HOGENOM" id="CLU_084215_2_1_11"/>
<evidence type="ECO:0000313" key="2">
    <source>
        <dbReference type="EMBL" id="EFL37762.1"/>
    </source>
</evidence>
<dbReference type="PANTHER" id="PTHR42305">
    <property type="entry name" value="MEMBRANE PROTEIN RV1733C-RELATED"/>
    <property type="match status" value="1"/>
</dbReference>
<accession>D9XW65</accession>
<keyword evidence="3" id="KW-1185">Reference proteome</keyword>
<name>D9XW65_9ACTN</name>
<protein>
    <submittedName>
        <fullName evidence="2">Integral membrane protein</fullName>
    </submittedName>
</protein>
<gene>
    <name evidence="2" type="ORF">SSRG_00566</name>
</gene>
<dbReference type="STRING" id="467200.SSRG_00566"/>
<reference evidence="2" key="1">
    <citation type="submission" date="2009-02" db="EMBL/GenBank/DDBJ databases">
        <title>Annotation of Streptomyces griseoflavus strain Tu4000.</title>
        <authorList>
            <consortium name="The Broad Institute Genome Sequencing Platform"/>
            <consortium name="Broad Institute Microbial Sequencing Center"/>
            <person name="Fischbach M."/>
            <person name="Godfrey P."/>
            <person name="Ward D."/>
            <person name="Young S."/>
            <person name="Zeng Q."/>
            <person name="Koehrsen M."/>
            <person name="Alvarado L."/>
            <person name="Berlin A.M."/>
            <person name="Bochicchio J."/>
            <person name="Borenstein D."/>
            <person name="Chapman S.B."/>
            <person name="Chen Z."/>
            <person name="Engels R."/>
            <person name="Freedman E."/>
            <person name="Gellesch M."/>
            <person name="Goldberg J."/>
            <person name="Griggs A."/>
            <person name="Gujja S."/>
            <person name="Heilman E.R."/>
            <person name="Heiman D.I."/>
            <person name="Hepburn T.A."/>
            <person name="Howarth C."/>
            <person name="Jen D."/>
            <person name="Larson L."/>
            <person name="Lewis B."/>
            <person name="Mehta T."/>
            <person name="Park D."/>
            <person name="Pearson M."/>
            <person name="Richards J."/>
            <person name="Roberts A."/>
            <person name="Saif S."/>
            <person name="Shea T.D."/>
            <person name="Shenoy N."/>
            <person name="Sisk P."/>
            <person name="Stolte C."/>
            <person name="Sykes S.N."/>
            <person name="Thomson T."/>
            <person name="Walk T."/>
            <person name="White J."/>
            <person name="Yandava C."/>
            <person name="Straight P."/>
            <person name="Clardy J."/>
            <person name="Hung D."/>
            <person name="Kolter R."/>
            <person name="Mekalanos J."/>
            <person name="Walker S."/>
            <person name="Walsh C.T."/>
            <person name="Wieland-Brown L.C."/>
            <person name="Haas B."/>
            <person name="Nusbaum C."/>
            <person name="Birren B."/>
        </authorList>
    </citation>
    <scope>NUCLEOTIDE SEQUENCE [LARGE SCALE GENOMIC DNA]</scope>
    <source>
        <strain evidence="2">Tu4000</strain>
    </source>
</reference>